<dbReference type="InterPro" id="IPR000197">
    <property type="entry name" value="Znf_TAZ"/>
</dbReference>
<dbReference type="EMBL" id="BPLR01020751">
    <property type="protein sequence ID" value="GIX82151.1"/>
    <property type="molecule type" value="Genomic_DNA"/>
</dbReference>
<keyword evidence="9" id="KW-0804">Transcription</keyword>
<evidence type="ECO:0000256" key="3">
    <source>
        <dbReference type="ARBA" id="ARBA00022679"/>
    </source>
</evidence>
<feature type="domain" description="TAZ-type" evidence="13">
    <location>
        <begin position="43"/>
        <end position="130"/>
    </location>
</feature>
<evidence type="ECO:0000256" key="2">
    <source>
        <dbReference type="ARBA" id="ARBA00013184"/>
    </source>
</evidence>
<evidence type="ECO:0000256" key="9">
    <source>
        <dbReference type="ARBA" id="ARBA00023163"/>
    </source>
</evidence>
<dbReference type="GO" id="GO:0004402">
    <property type="term" value="F:histone acetyltransferase activity"/>
    <property type="evidence" value="ECO:0007669"/>
    <property type="project" value="InterPro"/>
</dbReference>
<dbReference type="GO" id="GO:0008270">
    <property type="term" value="F:zinc ion binding"/>
    <property type="evidence" value="ECO:0007669"/>
    <property type="project" value="UniProtKB-KW"/>
</dbReference>
<keyword evidence="6 12" id="KW-0862">Zinc</keyword>
<sequence>MQNSNHPEARSAGEEYSVPCSRSVVNTATVGVIANSVPTPTADREKLRLIQLQLVLLLHGNKCRSNDNQSIGESTSCSLPMCATMKRVRSHMRTCQNGKQCTVPNCATSSQIISHWNNCTANDCPICMPIKEAATRRLKAATVQATQSNLELGLADIQRARAELVLKFSTANDGVGMNNIVQADPLVIDQVVRSCSSQNLNHIQAFQPGQQDIQQSPLQMESMLQNNAVSFPNSKAPNFVNENFPSKLAAPSADLLSSPNKKIASKT</sequence>
<dbReference type="SMART" id="SM00551">
    <property type="entry name" value="ZnF_TAZ"/>
    <property type="match status" value="1"/>
</dbReference>
<keyword evidence="3" id="KW-0808">Transferase</keyword>
<keyword evidence="10" id="KW-0539">Nucleus</keyword>
<evidence type="ECO:0000256" key="7">
    <source>
        <dbReference type="ARBA" id="ARBA00022853"/>
    </source>
</evidence>
<dbReference type="InterPro" id="IPR035898">
    <property type="entry name" value="TAZ_dom_sf"/>
</dbReference>
<dbReference type="SUPFAM" id="SSF57933">
    <property type="entry name" value="TAZ domain"/>
    <property type="match status" value="1"/>
</dbReference>
<dbReference type="Pfam" id="PF02135">
    <property type="entry name" value="zf-TAZ"/>
    <property type="match status" value="1"/>
</dbReference>
<name>A0AAV4NEN9_CAEEX</name>
<feature type="zinc finger region" description="TAZ-type" evidence="12">
    <location>
        <begin position="43"/>
        <end position="130"/>
    </location>
</feature>
<keyword evidence="15" id="KW-1185">Reference proteome</keyword>
<comment type="catalytic activity">
    <reaction evidence="11">
        <text>L-lysyl-[protein] + acetyl-CoA = N(6)-acetyl-L-lysyl-[protein] + CoA + H(+)</text>
        <dbReference type="Rhea" id="RHEA:45948"/>
        <dbReference type="Rhea" id="RHEA-COMP:9752"/>
        <dbReference type="Rhea" id="RHEA-COMP:10731"/>
        <dbReference type="ChEBI" id="CHEBI:15378"/>
        <dbReference type="ChEBI" id="CHEBI:29969"/>
        <dbReference type="ChEBI" id="CHEBI:57287"/>
        <dbReference type="ChEBI" id="CHEBI:57288"/>
        <dbReference type="ChEBI" id="CHEBI:61930"/>
        <dbReference type="EC" id="2.3.1.48"/>
    </reaction>
</comment>
<keyword evidence="8" id="KW-0805">Transcription regulation</keyword>
<evidence type="ECO:0000256" key="5">
    <source>
        <dbReference type="ARBA" id="ARBA00022771"/>
    </source>
</evidence>
<evidence type="ECO:0000259" key="13">
    <source>
        <dbReference type="PROSITE" id="PS50134"/>
    </source>
</evidence>
<evidence type="ECO:0000256" key="8">
    <source>
        <dbReference type="ARBA" id="ARBA00023015"/>
    </source>
</evidence>
<evidence type="ECO:0000256" key="1">
    <source>
        <dbReference type="ARBA" id="ARBA00004123"/>
    </source>
</evidence>
<dbReference type="GO" id="GO:0005634">
    <property type="term" value="C:nucleus"/>
    <property type="evidence" value="ECO:0007669"/>
    <property type="project" value="UniProtKB-SubCell"/>
</dbReference>
<comment type="subcellular location">
    <subcellularLocation>
        <location evidence="1">Nucleus</location>
    </subcellularLocation>
</comment>
<evidence type="ECO:0000313" key="15">
    <source>
        <dbReference type="Proteomes" id="UP001054945"/>
    </source>
</evidence>
<dbReference type="Gene3D" id="1.20.1020.10">
    <property type="entry name" value="TAZ domain"/>
    <property type="match status" value="1"/>
</dbReference>
<dbReference type="PROSITE" id="PS50134">
    <property type="entry name" value="ZF_TAZ"/>
    <property type="match status" value="1"/>
</dbReference>
<dbReference type="PANTHER" id="PTHR13808:SF1">
    <property type="entry name" value="HISTONE ACETYLTRANSFERASE"/>
    <property type="match status" value="1"/>
</dbReference>
<dbReference type="AlphaFoldDB" id="A0AAV4NEN9"/>
<reference evidence="14 15" key="1">
    <citation type="submission" date="2021-06" db="EMBL/GenBank/DDBJ databases">
        <title>Caerostris extrusa draft genome.</title>
        <authorList>
            <person name="Kono N."/>
            <person name="Arakawa K."/>
        </authorList>
    </citation>
    <scope>NUCLEOTIDE SEQUENCE [LARGE SCALE GENOMIC DNA]</scope>
</reference>
<keyword evidence="5 12" id="KW-0863">Zinc-finger</keyword>
<dbReference type="GO" id="GO:0031490">
    <property type="term" value="F:chromatin DNA binding"/>
    <property type="evidence" value="ECO:0007669"/>
    <property type="project" value="TreeGrafter"/>
</dbReference>
<evidence type="ECO:0000256" key="4">
    <source>
        <dbReference type="ARBA" id="ARBA00022723"/>
    </source>
</evidence>
<dbReference type="PANTHER" id="PTHR13808">
    <property type="entry name" value="CBP/P300-RELATED"/>
    <property type="match status" value="1"/>
</dbReference>
<gene>
    <name evidence="14" type="primary">CREBBP</name>
    <name evidence="14" type="ORF">CEXT_99231</name>
</gene>
<dbReference type="EC" id="2.3.1.48" evidence="2"/>
<keyword evidence="4 12" id="KW-0479">Metal-binding</keyword>
<protein>
    <recommendedName>
        <fullName evidence="2">histone acetyltransferase</fullName>
        <ecNumber evidence="2">2.3.1.48</ecNumber>
    </recommendedName>
</protein>
<evidence type="ECO:0000256" key="6">
    <source>
        <dbReference type="ARBA" id="ARBA00022833"/>
    </source>
</evidence>
<dbReference type="GO" id="GO:0045944">
    <property type="term" value="P:positive regulation of transcription by RNA polymerase II"/>
    <property type="evidence" value="ECO:0007669"/>
    <property type="project" value="TreeGrafter"/>
</dbReference>
<dbReference type="GO" id="GO:0005667">
    <property type="term" value="C:transcription regulator complex"/>
    <property type="evidence" value="ECO:0007669"/>
    <property type="project" value="TreeGrafter"/>
</dbReference>
<evidence type="ECO:0000256" key="12">
    <source>
        <dbReference type="PROSITE-ProRule" id="PRU00203"/>
    </source>
</evidence>
<comment type="caution">
    <text evidence="14">The sequence shown here is derived from an EMBL/GenBank/DDBJ whole genome shotgun (WGS) entry which is preliminary data.</text>
</comment>
<evidence type="ECO:0000256" key="10">
    <source>
        <dbReference type="ARBA" id="ARBA00023242"/>
    </source>
</evidence>
<dbReference type="GO" id="GO:0003713">
    <property type="term" value="F:transcription coactivator activity"/>
    <property type="evidence" value="ECO:0007669"/>
    <property type="project" value="TreeGrafter"/>
</dbReference>
<dbReference type="Proteomes" id="UP001054945">
    <property type="component" value="Unassembled WGS sequence"/>
</dbReference>
<organism evidence="14 15">
    <name type="scientific">Caerostris extrusa</name>
    <name type="common">Bark spider</name>
    <name type="synonym">Caerostris bankana</name>
    <dbReference type="NCBI Taxonomy" id="172846"/>
    <lineage>
        <taxon>Eukaryota</taxon>
        <taxon>Metazoa</taxon>
        <taxon>Ecdysozoa</taxon>
        <taxon>Arthropoda</taxon>
        <taxon>Chelicerata</taxon>
        <taxon>Arachnida</taxon>
        <taxon>Araneae</taxon>
        <taxon>Araneomorphae</taxon>
        <taxon>Entelegynae</taxon>
        <taxon>Araneoidea</taxon>
        <taxon>Araneidae</taxon>
        <taxon>Caerostris</taxon>
    </lineage>
</organism>
<dbReference type="InterPro" id="IPR013178">
    <property type="entry name" value="Histone_AcTrfase_Rtt109/CBP"/>
</dbReference>
<accession>A0AAV4NEN9</accession>
<dbReference type="GO" id="GO:0000123">
    <property type="term" value="C:histone acetyltransferase complex"/>
    <property type="evidence" value="ECO:0007669"/>
    <property type="project" value="TreeGrafter"/>
</dbReference>
<evidence type="ECO:0000313" key="14">
    <source>
        <dbReference type="EMBL" id="GIX82151.1"/>
    </source>
</evidence>
<keyword evidence="7" id="KW-0156">Chromatin regulator</keyword>
<proteinExistence type="predicted"/>
<evidence type="ECO:0000256" key="11">
    <source>
        <dbReference type="ARBA" id="ARBA00048017"/>
    </source>
</evidence>